<feature type="transmembrane region" description="Helical" evidence="1">
    <location>
        <begin position="20"/>
        <end position="41"/>
    </location>
</feature>
<keyword evidence="1" id="KW-0812">Transmembrane</keyword>
<reference evidence="2" key="1">
    <citation type="submission" date="2018-05" db="EMBL/GenBank/DDBJ databases">
        <authorList>
            <person name="Lanie J.A."/>
            <person name="Ng W.-L."/>
            <person name="Kazmierczak K.M."/>
            <person name="Andrzejewski T.M."/>
            <person name="Davidsen T.M."/>
            <person name="Wayne K.J."/>
            <person name="Tettelin H."/>
            <person name="Glass J.I."/>
            <person name="Rusch D."/>
            <person name="Podicherti R."/>
            <person name="Tsui H.-C.T."/>
            <person name="Winkler M.E."/>
        </authorList>
    </citation>
    <scope>NUCLEOTIDE SEQUENCE</scope>
</reference>
<feature type="transmembrane region" description="Helical" evidence="1">
    <location>
        <begin position="47"/>
        <end position="69"/>
    </location>
</feature>
<dbReference type="AlphaFoldDB" id="A0A381V985"/>
<dbReference type="InterPro" id="IPR010380">
    <property type="entry name" value="DUF975"/>
</dbReference>
<name>A0A381V985_9ZZZZ</name>
<evidence type="ECO:0000256" key="1">
    <source>
        <dbReference type="SAM" id="Phobius"/>
    </source>
</evidence>
<keyword evidence="1" id="KW-0472">Membrane</keyword>
<gene>
    <name evidence="2" type="ORF">METZ01_LOCUS89734</name>
</gene>
<sequence>MENSKIMKEAHASLKGKWGLAIGGNLLVVLISMAVALVGWGMVGEDWGANITSLIFAPPLAIGLTIFSLNISRDNNPEIDNLFIPFKTSWVNSILAYLMMGVLVAVGFILLIIPGIIAILMFSQVFFIMGEDKEIGAYDALVKSMNMMKGYKWKFFRIILRLMGLVILCIFTLGIGFIWLMPYQNVVYAKFYDDIKANPSFKNQEYIN</sequence>
<feature type="transmembrane region" description="Helical" evidence="1">
    <location>
        <begin position="90"/>
        <end position="122"/>
    </location>
</feature>
<proteinExistence type="predicted"/>
<evidence type="ECO:0008006" key="3">
    <source>
        <dbReference type="Google" id="ProtNLM"/>
    </source>
</evidence>
<evidence type="ECO:0000313" key="2">
    <source>
        <dbReference type="EMBL" id="SVA36880.1"/>
    </source>
</evidence>
<protein>
    <recommendedName>
        <fullName evidence="3">DUF975 family protein</fullName>
    </recommendedName>
</protein>
<feature type="transmembrane region" description="Helical" evidence="1">
    <location>
        <begin position="158"/>
        <end position="180"/>
    </location>
</feature>
<accession>A0A381V985</accession>
<organism evidence="2">
    <name type="scientific">marine metagenome</name>
    <dbReference type="NCBI Taxonomy" id="408172"/>
    <lineage>
        <taxon>unclassified sequences</taxon>
        <taxon>metagenomes</taxon>
        <taxon>ecological metagenomes</taxon>
    </lineage>
</organism>
<dbReference type="EMBL" id="UINC01008183">
    <property type="protein sequence ID" value="SVA36880.1"/>
    <property type="molecule type" value="Genomic_DNA"/>
</dbReference>
<dbReference type="PANTHER" id="PTHR40076:SF1">
    <property type="entry name" value="MEMBRANE PROTEIN"/>
    <property type="match status" value="1"/>
</dbReference>
<keyword evidence="1" id="KW-1133">Transmembrane helix</keyword>
<dbReference type="Pfam" id="PF06161">
    <property type="entry name" value="DUF975"/>
    <property type="match status" value="1"/>
</dbReference>
<dbReference type="PANTHER" id="PTHR40076">
    <property type="entry name" value="MEMBRANE PROTEIN-RELATED"/>
    <property type="match status" value="1"/>
</dbReference>